<dbReference type="Pfam" id="PF05343">
    <property type="entry name" value="Peptidase_M42"/>
    <property type="match status" value="1"/>
</dbReference>
<dbReference type="Proteomes" id="UP001596099">
    <property type="component" value="Unassembled WGS sequence"/>
</dbReference>
<name>A0ABD5RS98_9EURY</name>
<feature type="binding site" evidence="8">
    <location>
        <position position="175"/>
    </location>
    <ligand>
        <name>Zn(2+)</name>
        <dbReference type="ChEBI" id="CHEBI:29105"/>
        <label>2</label>
    </ligand>
</feature>
<dbReference type="SUPFAM" id="SSF101821">
    <property type="entry name" value="Aminopeptidase/glucanase lid domain"/>
    <property type="match status" value="1"/>
</dbReference>
<dbReference type="GO" id="GO:0004177">
    <property type="term" value="F:aminopeptidase activity"/>
    <property type="evidence" value="ECO:0007669"/>
    <property type="project" value="UniProtKB-UniRule"/>
</dbReference>
<feature type="binding site" evidence="8">
    <location>
        <position position="230"/>
    </location>
    <ligand>
        <name>Zn(2+)</name>
        <dbReference type="ChEBI" id="CHEBI:29105"/>
        <label>1</label>
    </ligand>
</feature>
<feature type="binding site" evidence="8">
    <location>
        <position position="65"/>
    </location>
    <ligand>
        <name>Zn(2+)</name>
        <dbReference type="ChEBI" id="CHEBI:29105"/>
        <label>1</label>
    </ligand>
</feature>
<evidence type="ECO:0000256" key="8">
    <source>
        <dbReference type="PIRSR" id="PIRSR001123-2"/>
    </source>
</evidence>
<feature type="binding site" evidence="8">
    <location>
        <position position="208"/>
    </location>
    <ligand>
        <name>Zn(2+)</name>
        <dbReference type="ChEBI" id="CHEBI:29105"/>
        <label>2</label>
    </ligand>
</feature>
<proteinExistence type="inferred from homology"/>
<dbReference type="InterPro" id="IPR008007">
    <property type="entry name" value="Peptidase_M42"/>
</dbReference>
<feature type="binding site" evidence="8">
    <location>
        <position position="317"/>
    </location>
    <ligand>
        <name>Zn(2+)</name>
        <dbReference type="ChEBI" id="CHEBI:29105"/>
        <label>2</label>
    </ligand>
</feature>
<evidence type="ECO:0000256" key="5">
    <source>
        <dbReference type="ARBA" id="ARBA00022801"/>
    </source>
</evidence>
<dbReference type="Gene3D" id="3.40.630.10">
    <property type="entry name" value="Zn peptidases"/>
    <property type="match status" value="1"/>
</dbReference>
<comment type="cofactor">
    <cofactor evidence="8">
        <name>a divalent metal cation</name>
        <dbReference type="ChEBI" id="CHEBI:60240"/>
    </cofactor>
    <text evidence="8">Binds 2 divalent metal cations per subunit.</text>
</comment>
<dbReference type="InterPro" id="IPR051464">
    <property type="entry name" value="Peptidase_M42_aminopept"/>
</dbReference>
<comment type="caution">
    <text evidence="9">The sequence shown here is derived from an EMBL/GenBank/DDBJ whole genome shotgun (WGS) entry which is preliminary data.</text>
</comment>
<evidence type="ECO:0000256" key="3">
    <source>
        <dbReference type="ARBA" id="ARBA00022670"/>
    </source>
</evidence>
<evidence type="ECO:0000313" key="9">
    <source>
        <dbReference type="EMBL" id="MFC5973005.1"/>
    </source>
</evidence>
<accession>A0ABD5RS98</accession>
<sequence length="351" mass="36479">MDESQRTFLDDLLTTASPSGFETPATRVWVDYVSTFADEVTVDPYGNAVATVEGPGDASVAFGGHADEIGFIVRDVDDDGFLSLSRIGGSDRTVTRGQHVTVHADDPVHGVVGQTAIHVREDDGDGPPDVENQYVDIGATSREEAVERVEVGDPVTFSSGVQDLLGTRLAGRGVDNRVGVWAAAEGLRRASERGTDATVHAVATIQEEVGYEGARMVGVDLDVDAFVAVDVTHATDAPGAPTDRTSPVSLGDGPVVARGSTNHPGLVDGVRETAAGEGIDVQLQAAGSSTGTDADAMFTVGGPTPSLNLGVPNRYMHTPVEVVDTRDLDELADLLGAVGTRVEGYDLGPGF</sequence>
<comment type="similarity">
    <text evidence="1 6">Belongs to the peptidase M42 family.</text>
</comment>
<evidence type="ECO:0000256" key="6">
    <source>
        <dbReference type="PIRNR" id="PIRNR001123"/>
    </source>
</evidence>
<keyword evidence="10" id="KW-1185">Reference proteome</keyword>
<gene>
    <name evidence="9" type="ORF">ACFPYI_16850</name>
</gene>
<dbReference type="GO" id="GO:0046872">
    <property type="term" value="F:metal ion binding"/>
    <property type="evidence" value="ECO:0007669"/>
    <property type="project" value="UniProtKB-UniRule"/>
</dbReference>
<dbReference type="SUPFAM" id="SSF53187">
    <property type="entry name" value="Zn-dependent exopeptidases"/>
    <property type="match status" value="1"/>
</dbReference>
<dbReference type="AlphaFoldDB" id="A0ABD5RS98"/>
<evidence type="ECO:0000313" key="10">
    <source>
        <dbReference type="Proteomes" id="UP001596099"/>
    </source>
</evidence>
<reference evidence="9 10" key="1">
    <citation type="journal article" date="2019" name="Int. J. Syst. Evol. Microbiol.">
        <title>The Global Catalogue of Microorganisms (GCM) 10K type strain sequencing project: providing services to taxonomists for standard genome sequencing and annotation.</title>
        <authorList>
            <consortium name="The Broad Institute Genomics Platform"/>
            <consortium name="The Broad Institute Genome Sequencing Center for Infectious Disease"/>
            <person name="Wu L."/>
            <person name="Ma J."/>
        </authorList>
    </citation>
    <scope>NUCLEOTIDE SEQUENCE [LARGE SCALE GENOMIC DNA]</scope>
    <source>
        <strain evidence="9 10">CGMCC 1.12543</strain>
    </source>
</reference>
<dbReference type="EMBL" id="JBHSQH010000001">
    <property type="protein sequence ID" value="MFC5973005.1"/>
    <property type="molecule type" value="Genomic_DNA"/>
</dbReference>
<evidence type="ECO:0000256" key="2">
    <source>
        <dbReference type="ARBA" id="ARBA00022438"/>
    </source>
</evidence>
<dbReference type="InterPro" id="IPR023367">
    <property type="entry name" value="Peptidase_M42_dom2"/>
</dbReference>
<feature type="active site" description="Proton acceptor" evidence="7">
    <location>
        <position position="207"/>
    </location>
</feature>
<evidence type="ECO:0000256" key="1">
    <source>
        <dbReference type="ARBA" id="ARBA00006272"/>
    </source>
</evidence>
<keyword evidence="5" id="KW-0378">Hydrolase</keyword>
<protein>
    <submittedName>
        <fullName evidence="9">M20/M25/M40 family metallo-hydrolase</fullName>
    </submittedName>
</protein>
<evidence type="ECO:0000256" key="4">
    <source>
        <dbReference type="ARBA" id="ARBA00022723"/>
    </source>
</evidence>
<dbReference type="PIRSF" id="PIRSF001123">
    <property type="entry name" value="PepA_GA"/>
    <property type="match status" value="1"/>
</dbReference>
<dbReference type="GO" id="GO:0006508">
    <property type="term" value="P:proteolysis"/>
    <property type="evidence" value="ECO:0007669"/>
    <property type="project" value="UniProtKB-KW"/>
</dbReference>
<keyword evidence="3" id="KW-0645">Protease</keyword>
<keyword evidence="4 8" id="KW-0479">Metal-binding</keyword>
<keyword evidence="2" id="KW-0031">Aminopeptidase</keyword>
<dbReference type="PANTHER" id="PTHR32481:SF0">
    <property type="entry name" value="AMINOPEPTIDASE YPDE-RELATED"/>
    <property type="match status" value="1"/>
</dbReference>
<evidence type="ECO:0000256" key="7">
    <source>
        <dbReference type="PIRSR" id="PIRSR001123-1"/>
    </source>
</evidence>
<dbReference type="RefSeq" id="WP_247417041.1">
    <property type="nucleotide sequence ID" value="NZ_JALLGW010000001.1"/>
</dbReference>
<organism evidence="9 10">
    <name type="scientific">Halomarina salina</name>
    <dbReference type="NCBI Taxonomy" id="1872699"/>
    <lineage>
        <taxon>Archaea</taxon>
        <taxon>Methanobacteriati</taxon>
        <taxon>Methanobacteriota</taxon>
        <taxon>Stenosarchaea group</taxon>
        <taxon>Halobacteria</taxon>
        <taxon>Halobacteriales</taxon>
        <taxon>Natronomonadaceae</taxon>
        <taxon>Halomarina</taxon>
    </lineage>
</organism>
<dbReference type="PANTHER" id="PTHR32481">
    <property type="entry name" value="AMINOPEPTIDASE"/>
    <property type="match status" value="1"/>
</dbReference>
<dbReference type="Gene3D" id="2.40.30.40">
    <property type="entry name" value="Peptidase M42, domain 2"/>
    <property type="match status" value="1"/>
</dbReference>
<feature type="binding site" evidence="8">
    <location>
        <position position="175"/>
    </location>
    <ligand>
        <name>Zn(2+)</name>
        <dbReference type="ChEBI" id="CHEBI:29105"/>
        <label>1</label>
    </ligand>
</feature>